<keyword evidence="5" id="KW-0732">Signal</keyword>
<evidence type="ECO:0000256" key="1">
    <source>
        <dbReference type="ARBA" id="ARBA00004935"/>
    </source>
</evidence>
<dbReference type="FunFam" id="3.40.50.2000:FF:000019">
    <property type="entry name" value="Glycosyltransferase"/>
    <property type="match status" value="1"/>
</dbReference>
<dbReference type="GO" id="GO:0102816">
    <property type="term" value="F:UDP-D-glucose:delphinidin 3-O-glucosyl-5-O-caffeoylglucoside -O-beta-D-glucosyltransferase activity"/>
    <property type="evidence" value="ECO:0007669"/>
    <property type="project" value="UniProtKB-EC"/>
</dbReference>
<dbReference type="PROSITE" id="PS51375">
    <property type="entry name" value="PPR"/>
    <property type="match status" value="1"/>
</dbReference>
<feature type="repeat" description="PPR" evidence="10">
    <location>
        <begin position="602"/>
        <end position="636"/>
    </location>
</feature>
<sequence length="734" mass="82203">MGSKVHSDETLNCMHVFMLSFPGQGHVNPLLRLGKQLAYSGLFVTLSAPELVGSKIRKANNITDDEPVRLGRGMIRFEFFNDGWDINDPKRHDLDAYMAQLELVGREKLKWMIRKQDEMGRPVSCLINNPFIPWVSDVAESLGIPSAMLWIQSCACFSAYYHYYHNLVSFPSENEPKNDVELPFMPSLRYDEVPSFLHPRTPYHFLGSAILGQFKNLSKPFCILMDTFQELEEGIIEYMEKLISTPIKTIGPLFKKEKNIISSHESIRVDFMAAENCIEWLDSKPLKSVVYISFGSIIHLKQEQIDEIAFGLLGSEVSFLWVLRPPHVVPLGFLEEVGDKGKIVQWSPQEEVLAHPSMSCFVTHCGWNSTMEAVASGVPVVVFPQWGDQVTNAKFLVDVFSVGIRMCRGEAEGRVVPRDEVERCLREATSGPEATRIKENAVKWKKAAEATVAEGGSSYKNMQSFVDEVYVKNALVYMYSMCSDVEGAFWVLNSPPKSDICSYNSVLNGLLDQDDMTEALYTLHKMVADCEFEEWDGITCVNVSRVCARFKDLCSGKQAHSRILKRGLDSDLFVGSSTVDMYGKCGEILSMRKVFDVLQTKNVVTWTAILTAYLQNECFEEALKLFLEMAHDNVESNEYTFAVLLNSCAGMSALGYGNSLHARVKKAYSDKSRDYTIPVPPPVQQAPGVPTPAAGWQNSPGTFPGQVYASNPHPAYATSTIVSTKCVSRCRFTS</sequence>
<dbReference type="InterPro" id="IPR002885">
    <property type="entry name" value="PPR_rpt"/>
</dbReference>
<dbReference type="AlphaFoldDB" id="A0AAV6WE88"/>
<evidence type="ECO:0000256" key="8">
    <source>
        <dbReference type="ARBA" id="ARBA00056922"/>
    </source>
</evidence>
<dbReference type="Gene3D" id="1.25.40.10">
    <property type="entry name" value="Tetratricopeptide repeat domain"/>
    <property type="match status" value="1"/>
</dbReference>
<dbReference type="FunFam" id="3.40.50.2000:FF:000101">
    <property type="entry name" value="Glycosyltransferase"/>
    <property type="match status" value="1"/>
</dbReference>
<dbReference type="Proteomes" id="UP000826271">
    <property type="component" value="Unassembled WGS sequence"/>
</dbReference>
<evidence type="ECO:0000256" key="6">
    <source>
        <dbReference type="ARBA" id="ARBA00022737"/>
    </source>
</evidence>
<evidence type="ECO:0000256" key="9">
    <source>
        <dbReference type="ARBA" id="ARBA00066781"/>
    </source>
</evidence>
<dbReference type="Gene3D" id="3.40.50.2000">
    <property type="entry name" value="Glycogen Phosphorylase B"/>
    <property type="match status" value="2"/>
</dbReference>
<dbReference type="SUPFAM" id="SSF53756">
    <property type="entry name" value="UDP-Glycosyltransferase/glycogen phosphorylase"/>
    <property type="match status" value="1"/>
</dbReference>
<dbReference type="FunFam" id="1.25.40.10:FF:000227">
    <property type="entry name" value="Pentatricopeptide repeat-containing protein At3g13880"/>
    <property type="match status" value="1"/>
</dbReference>
<keyword evidence="4" id="KW-0808">Transferase</keyword>
<comment type="caution">
    <text evidence="11">The sequence shown here is derived from an EMBL/GenBank/DDBJ whole genome shotgun (WGS) entry which is preliminary data.</text>
</comment>
<comment type="pathway">
    <text evidence="1">Pigment biosynthesis; anthocyanin biosynthesis.</text>
</comment>
<evidence type="ECO:0000313" key="11">
    <source>
        <dbReference type="EMBL" id="KAG8366817.1"/>
    </source>
</evidence>
<comment type="function">
    <text evidence="8">Catalyzes the glucosylation at the O-5 position of anthocyanidin 3-glucosides to form anthocyanidin 3,5-di-O-glucosides using UDP-glucose as sugar donor. Anthocyanidin 3,5-di-O-glucosides are molecules that are responsible for pigmentation. Also acts on anthocyanidin 3-O-(6-O-malonylglucoside). Much less active with hydroxycinnamoylglucose derivatives. No activity in the absence of the 3-O-glucoside group.</text>
</comment>
<evidence type="ECO:0000256" key="7">
    <source>
        <dbReference type="ARBA" id="ARBA00050360"/>
    </source>
</evidence>
<keyword evidence="6" id="KW-0677">Repeat</keyword>
<gene>
    <name evidence="11" type="ORF">BUALT_Bualt16G0007200</name>
</gene>
<dbReference type="GO" id="GO:0080043">
    <property type="term" value="F:quercetin 3-O-glucosyltransferase activity"/>
    <property type="evidence" value="ECO:0007669"/>
    <property type="project" value="TreeGrafter"/>
</dbReference>
<protein>
    <recommendedName>
        <fullName evidence="9">anthocyanidin 3-O-glucoside 5-O-glucosyltransferase</fullName>
        <ecNumber evidence="9">2.4.1.298</ecNumber>
    </recommendedName>
</protein>
<dbReference type="PANTHER" id="PTHR11926:SF986">
    <property type="entry name" value="UDP-GLYCOSYLTRANSFERASE 84A1"/>
    <property type="match status" value="1"/>
</dbReference>
<dbReference type="InterPro" id="IPR002213">
    <property type="entry name" value="UDP_glucos_trans"/>
</dbReference>
<comment type="catalytic activity">
    <reaction evidence="7">
        <text>an anthocyanidin 3-O-beta-D-glucoside + UDP-alpha-D-glucose = an anthocyanidin 3,5-di-O-beta-D-glucoside + UDP + 2 H(+)</text>
        <dbReference type="Rhea" id="RHEA:35423"/>
        <dbReference type="ChEBI" id="CHEBI:15378"/>
        <dbReference type="ChEBI" id="CHEBI:16307"/>
        <dbReference type="ChEBI" id="CHEBI:57503"/>
        <dbReference type="ChEBI" id="CHEBI:58223"/>
        <dbReference type="ChEBI" id="CHEBI:58885"/>
        <dbReference type="EC" id="2.4.1.298"/>
    </reaction>
</comment>
<name>A0AAV6WE88_9LAMI</name>
<comment type="similarity">
    <text evidence="2">Belongs to the UDP-glycosyltransferase family.</text>
</comment>
<proteinExistence type="inferred from homology"/>
<organism evidence="11 12">
    <name type="scientific">Buddleja alternifolia</name>
    <dbReference type="NCBI Taxonomy" id="168488"/>
    <lineage>
        <taxon>Eukaryota</taxon>
        <taxon>Viridiplantae</taxon>
        <taxon>Streptophyta</taxon>
        <taxon>Embryophyta</taxon>
        <taxon>Tracheophyta</taxon>
        <taxon>Spermatophyta</taxon>
        <taxon>Magnoliopsida</taxon>
        <taxon>eudicotyledons</taxon>
        <taxon>Gunneridae</taxon>
        <taxon>Pentapetalae</taxon>
        <taxon>asterids</taxon>
        <taxon>lamiids</taxon>
        <taxon>Lamiales</taxon>
        <taxon>Scrophulariaceae</taxon>
        <taxon>Buddlejeae</taxon>
        <taxon>Buddleja</taxon>
    </lineage>
</organism>
<dbReference type="PANTHER" id="PTHR11926">
    <property type="entry name" value="GLUCOSYL/GLUCURONOSYL TRANSFERASES"/>
    <property type="match status" value="1"/>
</dbReference>
<dbReference type="GO" id="GO:0080044">
    <property type="term" value="F:quercetin 7-O-glucosyltransferase activity"/>
    <property type="evidence" value="ECO:0007669"/>
    <property type="project" value="TreeGrafter"/>
</dbReference>
<evidence type="ECO:0000313" key="12">
    <source>
        <dbReference type="Proteomes" id="UP000826271"/>
    </source>
</evidence>
<dbReference type="Pfam" id="PF01535">
    <property type="entry name" value="PPR"/>
    <property type="match status" value="1"/>
</dbReference>
<keyword evidence="3" id="KW-0328">Glycosyltransferase</keyword>
<evidence type="ECO:0000256" key="3">
    <source>
        <dbReference type="ARBA" id="ARBA00022676"/>
    </source>
</evidence>
<dbReference type="EC" id="2.4.1.298" evidence="9"/>
<dbReference type="InterPro" id="IPR011990">
    <property type="entry name" value="TPR-like_helical_dom_sf"/>
</dbReference>
<evidence type="ECO:0000256" key="10">
    <source>
        <dbReference type="PROSITE-ProRule" id="PRU00708"/>
    </source>
</evidence>
<reference evidence="11" key="1">
    <citation type="submission" date="2019-10" db="EMBL/GenBank/DDBJ databases">
        <authorList>
            <person name="Zhang R."/>
            <person name="Pan Y."/>
            <person name="Wang J."/>
            <person name="Ma R."/>
            <person name="Yu S."/>
        </authorList>
    </citation>
    <scope>NUCLEOTIDE SEQUENCE</scope>
    <source>
        <strain evidence="11">LA-IB0</strain>
        <tissue evidence="11">Leaf</tissue>
    </source>
</reference>
<accession>A0AAV6WE88</accession>
<dbReference type="CDD" id="cd03784">
    <property type="entry name" value="GT1_Gtf-like"/>
    <property type="match status" value="1"/>
</dbReference>
<dbReference type="NCBIfam" id="TIGR00756">
    <property type="entry name" value="PPR"/>
    <property type="match status" value="2"/>
</dbReference>
<dbReference type="Pfam" id="PF00201">
    <property type="entry name" value="UDPGT"/>
    <property type="match status" value="1"/>
</dbReference>
<evidence type="ECO:0000256" key="4">
    <source>
        <dbReference type="ARBA" id="ARBA00022679"/>
    </source>
</evidence>
<dbReference type="InterPro" id="IPR035595">
    <property type="entry name" value="UDP_glycos_trans_CS"/>
</dbReference>
<dbReference type="Pfam" id="PF13041">
    <property type="entry name" value="PPR_2"/>
    <property type="match status" value="1"/>
</dbReference>
<dbReference type="EMBL" id="WHWC01000016">
    <property type="protein sequence ID" value="KAG8366817.1"/>
    <property type="molecule type" value="Genomic_DNA"/>
</dbReference>
<dbReference type="PROSITE" id="PS00375">
    <property type="entry name" value="UDPGT"/>
    <property type="match status" value="1"/>
</dbReference>
<evidence type="ECO:0000256" key="2">
    <source>
        <dbReference type="ARBA" id="ARBA00009995"/>
    </source>
</evidence>
<keyword evidence="12" id="KW-1185">Reference proteome</keyword>
<evidence type="ECO:0000256" key="5">
    <source>
        <dbReference type="ARBA" id="ARBA00022729"/>
    </source>
</evidence>